<keyword evidence="3" id="KW-1185">Reference proteome</keyword>
<comment type="caution">
    <text evidence="1">The sequence shown here is derived from an EMBL/GenBank/DDBJ whole genome shotgun (WGS) entry which is preliminary data.</text>
</comment>
<proteinExistence type="predicted"/>
<reference evidence="1" key="1">
    <citation type="submission" date="2023-06" db="EMBL/GenBank/DDBJ databases">
        <authorList>
            <person name="Kurt Z."/>
        </authorList>
    </citation>
    <scope>NUCLEOTIDE SEQUENCE</scope>
</reference>
<organism evidence="1">
    <name type="scientific">Hexamita inflata</name>
    <dbReference type="NCBI Taxonomy" id="28002"/>
    <lineage>
        <taxon>Eukaryota</taxon>
        <taxon>Metamonada</taxon>
        <taxon>Diplomonadida</taxon>
        <taxon>Hexamitidae</taxon>
        <taxon>Hexamitinae</taxon>
        <taxon>Hexamita</taxon>
    </lineage>
</organism>
<dbReference type="EMBL" id="CATOUU010000827">
    <property type="protein sequence ID" value="CAI9951885.1"/>
    <property type="molecule type" value="Genomic_DNA"/>
</dbReference>
<evidence type="ECO:0000313" key="2">
    <source>
        <dbReference type="EMBL" id="CAL6092878.1"/>
    </source>
</evidence>
<dbReference type="AlphaFoldDB" id="A0AA86Q421"/>
<protein>
    <submittedName>
        <fullName evidence="2">Hypothetical_protein</fullName>
    </submittedName>
</protein>
<accession>A0AA86Q421</accession>
<name>A0AA86Q421_9EUKA</name>
<gene>
    <name evidence="1" type="ORF">HINF_LOCUS39530</name>
    <name evidence="2" type="ORF">HINF_LOCUS66500</name>
</gene>
<evidence type="ECO:0000313" key="1">
    <source>
        <dbReference type="EMBL" id="CAI9951885.1"/>
    </source>
</evidence>
<dbReference type="Proteomes" id="UP001642409">
    <property type="component" value="Unassembled WGS sequence"/>
</dbReference>
<sequence length="179" mass="20984">MKQCSLTSQLKLKYQKKGLTKPFNNLLIGKQQQLIGTSFTGQQNLNSSTKQRVTTDQNPHYFIKLYEMNICIYRKQKIKTMMCTRETERYTLVTKQTQSKSQQKTLKTQSNYFNWNNNQGKLFSSLNRCKYDDMKSRCNNISFMCVKIPMDQTYLSKQNQGGNKSFSSYMQGNSSQNFM</sequence>
<reference evidence="2 3" key="2">
    <citation type="submission" date="2024-07" db="EMBL/GenBank/DDBJ databases">
        <authorList>
            <person name="Akdeniz Z."/>
        </authorList>
    </citation>
    <scope>NUCLEOTIDE SEQUENCE [LARGE SCALE GENOMIC DNA]</scope>
</reference>
<dbReference type="EMBL" id="CAXDID020000449">
    <property type="protein sequence ID" value="CAL6092878.1"/>
    <property type="molecule type" value="Genomic_DNA"/>
</dbReference>
<evidence type="ECO:0000313" key="3">
    <source>
        <dbReference type="Proteomes" id="UP001642409"/>
    </source>
</evidence>